<sequence length="303" mass="32518">MSAPAYAIVDWGTSSFRSWVLDNSGGVLNSDKTGQGMSTVNREDFPSVLEASMVRQAVPLSTPIVICGMAGAAQGWVEAPYAEIPTQLHDIHQFAVKPTNTARDVWIIPGLAQRSVTEPDVMRGEETILYGAMLLGNGDGVFCMPGTHSKWAFVIDGRVESFQTSMTGEVFALLVRHSTLTPFVSLDVGCLAHEKAFGDAVREALDKPHQILSSLFSVRSEPLLFGALQAGERTARLSGLLIGLEIAGLRGRSFNHVMLISSGEISDVYCAALKVAGMTFEVLDSEALVQAGLTQYAKQIVSL</sequence>
<accession>M9R5T8</accession>
<protein>
    <submittedName>
        <fullName evidence="1">Putative 2-dehydro-3-deoxygalactonokinase</fullName>
        <ecNumber evidence="1">2.7.1.58</ecNumber>
    </submittedName>
</protein>
<organism evidence="1 2">
    <name type="scientific">Octadecabacter antarcticus 307</name>
    <dbReference type="NCBI Taxonomy" id="391626"/>
    <lineage>
        <taxon>Bacteria</taxon>
        <taxon>Pseudomonadati</taxon>
        <taxon>Pseudomonadota</taxon>
        <taxon>Alphaproteobacteria</taxon>
        <taxon>Rhodobacterales</taxon>
        <taxon>Roseobacteraceae</taxon>
        <taxon>Octadecabacter</taxon>
    </lineage>
</organism>
<dbReference type="Gene3D" id="3.30.420.310">
    <property type="entry name" value="2-keto-3-deoxy-galactonokinase, C-terminal domain"/>
    <property type="match status" value="1"/>
</dbReference>
<keyword evidence="1" id="KW-0418">Kinase</keyword>
<dbReference type="GO" id="GO:0008671">
    <property type="term" value="F:2-dehydro-3-deoxygalactonokinase activity"/>
    <property type="evidence" value="ECO:0007669"/>
    <property type="project" value="UniProtKB-EC"/>
</dbReference>
<dbReference type="Gene3D" id="3.30.420.300">
    <property type="entry name" value="2-keto-3-deoxy-galactonokinase, substrate binding domain"/>
    <property type="match status" value="1"/>
</dbReference>
<dbReference type="HOGENOM" id="CLU_058005_2_0_5"/>
<dbReference type="STRING" id="391626.OAN307_c19330"/>
<keyword evidence="2" id="KW-1185">Reference proteome</keyword>
<gene>
    <name evidence="1" type="ORF">OAN307_c19330</name>
</gene>
<name>M9R5T8_9RHOB</name>
<dbReference type="EMBL" id="CP003740">
    <property type="protein sequence ID" value="AGI67582.1"/>
    <property type="molecule type" value="Genomic_DNA"/>
</dbReference>
<dbReference type="AlphaFoldDB" id="M9R5T8"/>
<dbReference type="Pfam" id="PF05035">
    <property type="entry name" value="DGOK"/>
    <property type="match status" value="1"/>
</dbReference>
<dbReference type="OrthoDB" id="256574at2"/>
<dbReference type="EC" id="2.7.1.58" evidence="1"/>
<dbReference type="InterPro" id="IPR042257">
    <property type="entry name" value="DGOK_C"/>
</dbReference>
<evidence type="ECO:0000313" key="2">
    <source>
        <dbReference type="Proteomes" id="UP000005307"/>
    </source>
</evidence>
<dbReference type="InterPro" id="IPR007729">
    <property type="entry name" value="DGOK"/>
</dbReference>
<proteinExistence type="predicted"/>
<dbReference type="RefSeq" id="WP_015499608.1">
    <property type="nucleotide sequence ID" value="NC_020911.1"/>
</dbReference>
<dbReference type="GO" id="GO:0034194">
    <property type="term" value="P:D-galactonate catabolic process"/>
    <property type="evidence" value="ECO:0007669"/>
    <property type="project" value="InterPro"/>
</dbReference>
<dbReference type="InterPro" id="IPR042258">
    <property type="entry name" value="DGOK_N"/>
</dbReference>
<dbReference type="Proteomes" id="UP000005307">
    <property type="component" value="Chromosome"/>
</dbReference>
<dbReference type="eggNOG" id="COG3734">
    <property type="taxonomic scope" value="Bacteria"/>
</dbReference>
<keyword evidence="1" id="KW-0808">Transferase</keyword>
<reference evidence="1 2" key="1">
    <citation type="journal article" date="2013" name="PLoS ONE">
        <title>Poles Apart: Arctic and Antarctic Octadecabacter strains Share High Genome Plasticity and a New Type of Xanthorhodopsin.</title>
        <authorList>
            <person name="Vollmers J."/>
            <person name="Voget S."/>
            <person name="Dietrich S."/>
            <person name="Gollnow K."/>
            <person name="Smits M."/>
            <person name="Meyer K."/>
            <person name="Brinkhoff T."/>
            <person name="Simon M."/>
            <person name="Daniel R."/>
        </authorList>
    </citation>
    <scope>NUCLEOTIDE SEQUENCE [LARGE SCALE GENOMIC DNA]</scope>
    <source>
        <strain evidence="1 2">307</strain>
    </source>
</reference>
<dbReference type="KEGG" id="oat:OAN307_c19330"/>
<evidence type="ECO:0000313" key="1">
    <source>
        <dbReference type="EMBL" id="AGI67582.1"/>
    </source>
</evidence>